<dbReference type="SUPFAM" id="SSF51735">
    <property type="entry name" value="NAD(P)-binding Rossmann-fold domains"/>
    <property type="match status" value="1"/>
</dbReference>
<evidence type="ECO:0000256" key="2">
    <source>
        <dbReference type="ARBA" id="ARBA00022833"/>
    </source>
</evidence>
<dbReference type="CDD" id="cd08235">
    <property type="entry name" value="iditol_2_DH_like"/>
    <property type="match status" value="1"/>
</dbReference>
<dbReference type="SMART" id="SM00829">
    <property type="entry name" value="PKS_ER"/>
    <property type="match status" value="1"/>
</dbReference>
<evidence type="ECO:0000256" key="1">
    <source>
        <dbReference type="ARBA" id="ARBA00022723"/>
    </source>
</evidence>
<dbReference type="InterPro" id="IPR036291">
    <property type="entry name" value="NAD(P)-bd_dom_sf"/>
</dbReference>
<gene>
    <name evidence="5" type="ORF">B9Q08_05050</name>
</gene>
<keyword evidence="2" id="KW-0862">Zinc</keyword>
<dbReference type="Proteomes" id="UP000240490">
    <property type="component" value="Unassembled WGS sequence"/>
</dbReference>
<dbReference type="InterPro" id="IPR011032">
    <property type="entry name" value="GroES-like_sf"/>
</dbReference>
<dbReference type="GO" id="GO:0016616">
    <property type="term" value="F:oxidoreductase activity, acting on the CH-OH group of donors, NAD or NADP as acceptor"/>
    <property type="evidence" value="ECO:0007669"/>
    <property type="project" value="UniProtKB-ARBA"/>
</dbReference>
<dbReference type="Pfam" id="PF00107">
    <property type="entry name" value="ADH_zinc_N"/>
    <property type="match status" value="1"/>
</dbReference>
<dbReference type="GO" id="GO:0046872">
    <property type="term" value="F:metal ion binding"/>
    <property type="evidence" value="ECO:0007669"/>
    <property type="project" value="UniProtKB-KW"/>
</dbReference>
<dbReference type="SUPFAM" id="SSF50129">
    <property type="entry name" value="GroES-like"/>
    <property type="match status" value="1"/>
</dbReference>
<dbReference type="GO" id="GO:0030554">
    <property type="term" value="F:adenyl nucleotide binding"/>
    <property type="evidence" value="ECO:0007669"/>
    <property type="project" value="UniProtKB-ARBA"/>
</dbReference>
<dbReference type="InterPro" id="IPR020843">
    <property type="entry name" value="ER"/>
</dbReference>
<dbReference type="InterPro" id="IPR013154">
    <property type="entry name" value="ADH-like_N"/>
</dbReference>
<dbReference type="InterPro" id="IPR013149">
    <property type="entry name" value="ADH-like_C"/>
</dbReference>
<reference evidence="5 6" key="1">
    <citation type="submission" date="2017-04" db="EMBL/GenBank/DDBJ databases">
        <title>Novel microbial lineages endemic to geothermal iron-oxide mats fill important gaps in the evolutionary history of Archaea.</title>
        <authorList>
            <person name="Jay Z.J."/>
            <person name="Beam J.P."/>
            <person name="Dlakic M."/>
            <person name="Rusch D.B."/>
            <person name="Kozubal M.A."/>
            <person name="Inskeep W.P."/>
        </authorList>
    </citation>
    <scope>NUCLEOTIDE SEQUENCE [LARGE SCALE GENOMIC DNA]</scope>
    <source>
        <strain evidence="5">ECH_B_SAG-M15</strain>
    </source>
</reference>
<dbReference type="Gene3D" id="3.40.50.720">
    <property type="entry name" value="NAD(P)-binding Rossmann-like Domain"/>
    <property type="match status" value="1"/>
</dbReference>
<proteinExistence type="predicted"/>
<accession>A0A2R6AV69</accession>
<dbReference type="GO" id="GO:0043168">
    <property type="term" value="F:anion binding"/>
    <property type="evidence" value="ECO:0007669"/>
    <property type="project" value="UniProtKB-ARBA"/>
</dbReference>
<comment type="caution">
    <text evidence="5">The sequence shown here is derived from an EMBL/GenBank/DDBJ whole genome shotgun (WGS) entry which is preliminary data.</text>
</comment>
<dbReference type="PANTHER" id="PTHR43401">
    <property type="entry name" value="L-THREONINE 3-DEHYDROGENASE"/>
    <property type="match status" value="1"/>
</dbReference>
<organism evidence="5 6">
    <name type="scientific">Candidatus Marsarchaeota G2 archaeon ECH_B_SAG-M15</name>
    <dbReference type="NCBI Taxonomy" id="1978162"/>
    <lineage>
        <taxon>Archaea</taxon>
        <taxon>Candidatus Marsarchaeota</taxon>
        <taxon>Candidatus Marsarchaeota group 2</taxon>
    </lineage>
</organism>
<keyword evidence="3" id="KW-0560">Oxidoreductase</keyword>
<sequence length="340" mass="36632">MRAILLADGRPVLREVDAPRLGEGDVLVEMRACGLCGTDLEKISGCYTASQPVLGHEPAGVVAESLNPRVGRGVRVFAHHHVPCYECHYCVRGSPTMCPHYRATNLEPGGFSEYFRVPRFNVDRGGILTLPDHVSFEEGAMVEPLATVLRAQRRGGIQRGDSVLVVGAGPMGDLHIMAANHAGAGTIIASDISEYRLSFASSLGAHYVVKSDEGLPDEVRRLTDGRGADVSIVASGSPKAILAALKSTRKGGRIILFGVPYRGSTLDYDVSELLNNELSIIPSNAAVEEDTVQALELISQRKIDAAKIVTSRYSLEEFPQAVEDSLQGRIIKALIVNRKH</sequence>
<dbReference type="EMBL" id="NEXJ01000089">
    <property type="protein sequence ID" value="PSN90269.1"/>
    <property type="molecule type" value="Genomic_DNA"/>
</dbReference>
<keyword evidence="1" id="KW-0479">Metal-binding</keyword>
<dbReference type="InterPro" id="IPR050129">
    <property type="entry name" value="Zn_alcohol_dh"/>
</dbReference>
<protein>
    <submittedName>
        <fullName evidence="5">Alcohol dehydrogenase</fullName>
    </submittedName>
</protein>
<dbReference type="GO" id="GO:0051262">
    <property type="term" value="P:protein tetramerization"/>
    <property type="evidence" value="ECO:0007669"/>
    <property type="project" value="UniProtKB-ARBA"/>
</dbReference>
<name>A0A2R6AV69_9ARCH</name>
<evidence type="ECO:0000313" key="5">
    <source>
        <dbReference type="EMBL" id="PSN90269.1"/>
    </source>
</evidence>
<dbReference type="Pfam" id="PF08240">
    <property type="entry name" value="ADH_N"/>
    <property type="match status" value="1"/>
</dbReference>
<evidence type="ECO:0000256" key="3">
    <source>
        <dbReference type="ARBA" id="ARBA00023002"/>
    </source>
</evidence>
<evidence type="ECO:0000313" key="6">
    <source>
        <dbReference type="Proteomes" id="UP000240490"/>
    </source>
</evidence>
<dbReference type="PANTHER" id="PTHR43401:SF2">
    <property type="entry name" value="L-THREONINE 3-DEHYDROGENASE"/>
    <property type="match status" value="1"/>
</dbReference>
<dbReference type="Gene3D" id="3.90.180.10">
    <property type="entry name" value="Medium-chain alcohol dehydrogenases, catalytic domain"/>
    <property type="match status" value="1"/>
</dbReference>
<feature type="domain" description="Enoyl reductase (ER)" evidence="4">
    <location>
        <begin position="9"/>
        <end position="310"/>
    </location>
</feature>
<dbReference type="AlphaFoldDB" id="A0A2R6AV69"/>
<evidence type="ECO:0000259" key="4">
    <source>
        <dbReference type="SMART" id="SM00829"/>
    </source>
</evidence>